<dbReference type="KEGG" id="mana:MAMMFC1_04087"/>
<gene>
    <name evidence="5" type="primary">sbcC_2</name>
    <name evidence="5" type="ORF">MAMMFC1_04087</name>
</gene>
<comment type="subunit">
    <text evidence="2">Heterodimer of SbcC and SbcD.</text>
</comment>
<dbReference type="PANTHER" id="PTHR32114:SF2">
    <property type="entry name" value="ABC TRANSPORTER ABCH.3"/>
    <property type="match status" value="1"/>
</dbReference>
<evidence type="ECO:0000256" key="1">
    <source>
        <dbReference type="ARBA" id="ARBA00006930"/>
    </source>
</evidence>
<evidence type="ECO:0000313" key="6">
    <source>
        <dbReference type="Proteomes" id="UP000276437"/>
    </source>
</evidence>
<name>A0A348AQM7_9FIRM</name>
<dbReference type="Pfam" id="PF13558">
    <property type="entry name" value="SbcC_Walker_B"/>
    <property type="match status" value="1"/>
</dbReference>
<evidence type="ECO:0000256" key="2">
    <source>
        <dbReference type="ARBA" id="ARBA00011322"/>
    </source>
</evidence>
<dbReference type="PANTHER" id="PTHR32114">
    <property type="entry name" value="ABC TRANSPORTER ABCH.3"/>
    <property type="match status" value="1"/>
</dbReference>
<sequence length="272" mass="29963">MPSNHYQTTYDTAKMKADGTATEIQTLQAQLADSQPLDLDALKQEKDSTESAQRSLSESNRVVSTRKSANQTALNAINKTAKTIIELEARYKWLKEISDTANGDISGKEKIKLETYIQAAYFDRIIARANLRLLQMSNSQFELKRRDVSGKQGQSGLDLNVIDHYNGTERDAKTLSGGESFIAALSLALGLSDEIQNNAGGIRLDSMFVDEGFDSLDDTKLSQAMQALMNISQTNRLIGIISHVFGLDEKIGRRIAVTKDRTGGSRAEIILN</sequence>
<dbReference type="InterPro" id="IPR027417">
    <property type="entry name" value="P-loop_NTPase"/>
</dbReference>
<keyword evidence="6" id="KW-1185">Reference proteome</keyword>
<evidence type="ECO:0000256" key="4">
    <source>
        <dbReference type="SAM" id="MobiDB-lite"/>
    </source>
</evidence>
<dbReference type="SUPFAM" id="SSF52540">
    <property type="entry name" value="P-loop containing nucleoside triphosphate hydrolases"/>
    <property type="match status" value="1"/>
</dbReference>
<comment type="similarity">
    <text evidence="1">Belongs to the SMC family. SbcC subfamily.</text>
</comment>
<dbReference type="Proteomes" id="UP000276437">
    <property type="component" value="Chromosome"/>
</dbReference>
<protein>
    <recommendedName>
        <fullName evidence="3">Nuclease SbcCD subunit C</fullName>
    </recommendedName>
</protein>
<dbReference type="EMBL" id="AP018449">
    <property type="protein sequence ID" value="BBB93375.1"/>
    <property type="molecule type" value="Genomic_DNA"/>
</dbReference>
<evidence type="ECO:0000313" key="5">
    <source>
        <dbReference type="EMBL" id="BBB93375.1"/>
    </source>
</evidence>
<dbReference type="AlphaFoldDB" id="A0A348AQM7"/>
<proteinExistence type="inferred from homology"/>
<feature type="region of interest" description="Disordered" evidence="4">
    <location>
        <begin position="44"/>
        <end position="65"/>
    </location>
</feature>
<dbReference type="Gene3D" id="3.40.50.300">
    <property type="entry name" value="P-loop containing nucleotide triphosphate hydrolases"/>
    <property type="match status" value="1"/>
</dbReference>
<reference evidence="5 6" key="1">
    <citation type="journal article" date="2018" name="Int. J. Syst. Evol. Microbiol.">
        <title>Methylomusa anaerophila gen. nov., sp. nov., an anaerobic methanol-utilizing bacterium isolated from a microbial fuel cell.</title>
        <authorList>
            <person name="Amano N."/>
            <person name="Yamamuro A."/>
            <person name="Miyahara M."/>
            <person name="Kouzuma A."/>
            <person name="Abe T."/>
            <person name="Watanabe K."/>
        </authorList>
    </citation>
    <scope>NUCLEOTIDE SEQUENCE [LARGE SCALE GENOMIC DNA]</scope>
    <source>
        <strain evidence="5 6">MMFC1</strain>
    </source>
</reference>
<feature type="compositionally biased region" description="Polar residues" evidence="4">
    <location>
        <begin position="50"/>
        <end position="65"/>
    </location>
</feature>
<organism evidence="5 6">
    <name type="scientific">Methylomusa anaerophila</name>
    <dbReference type="NCBI Taxonomy" id="1930071"/>
    <lineage>
        <taxon>Bacteria</taxon>
        <taxon>Bacillati</taxon>
        <taxon>Bacillota</taxon>
        <taxon>Negativicutes</taxon>
        <taxon>Selenomonadales</taxon>
        <taxon>Sporomusaceae</taxon>
        <taxon>Methylomusa</taxon>
    </lineage>
</organism>
<accession>A0A348AQM7</accession>
<evidence type="ECO:0000256" key="3">
    <source>
        <dbReference type="ARBA" id="ARBA00013368"/>
    </source>
</evidence>